<dbReference type="Pfam" id="PF05037">
    <property type="entry name" value="DUF669"/>
    <property type="match status" value="1"/>
</dbReference>
<dbReference type="InterPro" id="IPR007731">
    <property type="entry name" value="DUF669"/>
</dbReference>
<evidence type="ECO:0000313" key="2">
    <source>
        <dbReference type="EMBL" id="WHI59028.1"/>
    </source>
</evidence>
<gene>
    <name evidence="2" type="ORF">PYH69_09690</name>
</gene>
<organism evidence="2 3">
    <name type="scientific">Mammaliicoccus lentus</name>
    <name type="common">Staphylococcus lentus</name>
    <dbReference type="NCBI Taxonomy" id="42858"/>
    <lineage>
        <taxon>Bacteria</taxon>
        <taxon>Bacillati</taxon>
        <taxon>Bacillota</taxon>
        <taxon>Bacilli</taxon>
        <taxon>Bacillales</taxon>
        <taxon>Staphylococcaceae</taxon>
        <taxon>Mammaliicoccus</taxon>
    </lineage>
</organism>
<dbReference type="RefSeq" id="WP_239723749.1">
    <property type="nucleotide sequence ID" value="NZ_CP118848.1"/>
</dbReference>
<name>A0AAX3W0X5_MAMLE</name>
<feature type="region of interest" description="Disordered" evidence="1">
    <location>
        <begin position="143"/>
        <end position="165"/>
    </location>
</feature>
<accession>A0AAX3W0X5</accession>
<reference evidence="2" key="1">
    <citation type="journal article" date="2023" name="Antibiotics">
        <title>Prevalence and Molecular Characterization of Methicillin-Resistant Staphylococci (MRS) and Mammaliicocci (MRM) in Dromedary Camels from Algeria: First Detection of SCCmec-mecC Hybrid in Methicillin-Resistant Mammaliicoccus lentus.</title>
        <authorList>
            <person name="Belhout C."/>
            <person name="Boyen F."/>
            <person name="Vereecke N."/>
            <person name="Theuns S."/>
            <person name="Taibi N."/>
            <person name="Stegger M."/>
            <person name="de la Fe-Rodriguez P.Y."/>
            <person name="Bouayad L."/>
            <person name="Elgroud R."/>
            <person name="Butaye P."/>
        </authorList>
    </citation>
    <scope>NUCLEOTIDE SEQUENCE</scope>
    <source>
        <strain evidence="2">7048</strain>
    </source>
</reference>
<proteinExistence type="predicted"/>
<dbReference type="Proteomes" id="UP001223261">
    <property type="component" value="Chromosome"/>
</dbReference>
<evidence type="ECO:0000313" key="3">
    <source>
        <dbReference type="Proteomes" id="UP001223261"/>
    </source>
</evidence>
<evidence type="ECO:0000256" key="1">
    <source>
        <dbReference type="SAM" id="MobiDB-lite"/>
    </source>
</evidence>
<protein>
    <submittedName>
        <fullName evidence="2">DUF669 domain-containing protein</fullName>
    </submittedName>
</protein>
<sequence length="165" mass="19122">MTNFTLDMNDTFEGGIKDGKYEVVITKFEESATQSGTEFVDVRLTVRNDIDQPYKNQIVFHRIWKAKATGKYNMKFFNTIGAAAQLQQGKQYSSIDELFQDFLGKPVLVAVKNETSEYNDKTYENLNVKRWEKTNFPELAHKFKTEEGSNPFATQQQQDDTDYPF</sequence>
<dbReference type="EMBL" id="CP118848">
    <property type="protein sequence ID" value="WHI59028.1"/>
    <property type="molecule type" value="Genomic_DNA"/>
</dbReference>
<dbReference type="AlphaFoldDB" id="A0AAX3W0X5"/>